<feature type="domain" description="DNA ligase ATP-dependent C-terminal" evidence="2">
    <location>
        <begin position="3"/>
        <end position="54"/>
    </location>
</feature>
<dbReference type="EC" id="6.5.1.1" evidence="1"/>
<keyword evidence="3" id="KW-0436">Ligase</keyword>
<evidence type="ECO:0000259" key="2">
    <source>
        <dbReference type="Pfam" id="PF04679"/>
    </source>
</evidence>
<dbReference type="SUPFAM" id="SSF50249">
    <property type="entry name" value="Nucleic acid-binding proteins"/>
    <property type="match status" value="1"/>
</dbReference>
<dbReference type="EMBL" id="CP017637">
    <property type="protein sequence ID" value="APG15401.1"/>
    <property type="molecule type" value="Genomic_DNA"/>
</dbReference>
<dbReference type="GO" id="GO:0003910">
    <property type="term" value="F:DNA ligase (ATP) activity"/>
    <property type="evidence" value="ECO:0007669"/>
    <property type="project" value="UniProtKB-EC"/>
</dbReference>
<evidence type="ECO:0000256" key="1">
    <source>
        <dbReference type="ARBA" id="ARBA00012727"/>
    </source>
</evidence>
<gene>
    <name evidence="3" type="ORF">BKD09_44685</name>
</gene>
<dbReference type="InterPro" id="IPR012309">
    <property type="entry name" value="DNA_ligase_ATP-dep_C"/>
</dbReference>
<sequence length="68" mass="7858">MKLRASKSPFPAKVKDEAATTWVKPSLVAEVKFAEWTSKGELRQPIYLGLRSDKRAKDVVRERERSRK</sequence>
<dbReference type="Proteomes" id="UP000181962">
    <property type="component" value="Chromosome"/>
</dbReference>
<dbReference type="AlphaFoldDB" id="A0A1L3FQ63"/>
<protein>
    <recommendedName>
        <fullName evidence="1">DNA ligase (ATP)</fullName>
        <ecNumber evidence="1">6.5.1.1</ecNumber>
    </recommendedName>
</protein>
<dbReference type="GO" id="GO:0006310">
    <property type="term" value="P:DNA recombination"/>
    <property type="evidence" value="ECO:0007669"/>
    <property type="project" value="InterPro"/>
</dbReference>
<dbReference type="InterPro" id="IPR012340">
    <property type="entry name" value="NA-bd_OB-fold"/>
</dbReference>
<evidence type="ECO:0000313" key="4">
    <source>
        <dbReference type="Proteomes" id="UP000181962"/>
    </source>
</evidence>
<name>A0A1L3FQ63_BRAJP</name>
<evidence type="ECO:0000313" key="3">
    <source>
        <dbReference type="EMBL" id="APG15401.1"/>
    </source>
</evidence>
<proteinExistence type="predicted"/>
<dbReference type="Gene3D" id="2.40.50.140">
    <property type="entry name" value="Nucleic acid-binding proteins"/>
    <property type="match status" value="1"/>
</dbReference>
<reference evidence="3 4" key="1">
    <citation type="submission" date="2016-11" db="EMBL/GenBank/DDBJ databases">
        <title>Complete Genome Sequence of Bradyrhizobium sp. strain J5, an isolated from soybean nodule in Hokkaido.</title>
        <authorList>
            <person name="Kanehara K."/>
        </authorList>
    </citation>
    <scope>NUCLEOTIDE SEQUENCE [LARGE SCALE GENOMIC DNA]</scope>
    <source>
        <strain evidence="3 4">J5</strain>
    </source>
</reference>
<dbReference type="Pfam" id="PF04679">
    <property type="entry name" value="DNA_ligase_A_C"/>
    <property type="match status" value="1"/>
</dbReference>
<organism evidence="3 4">
    <name type="scientific">Bradyrhizobium japonicum</name>
    <dbReference type="NCBI Taxonomy" id="375"/>
    <lineage>
        <taxon>Bacteria</taxon>
        <taxon>Pseudomonadati</taxon>
        <taxon>Pseudomonadota</taxon>
        <taxon>Alphaproteobacteria</taxon>
        <taxon>Hyphomicrobiales</taxon>
        <taxon>Nitrobacteraceae</taxon>
        <taxon>Bradyrhizobium</taxon>
    </lineage>
</organism>
<dbReference type="GO" id="GO:0006281">
    <property type="term" value="P:DNA repair"/>
    <property type="evidence" value="ECO:0007669"/>
    <property type="project" value="InterPro"/>
</dbReference>
<accession>A0A1L3FQ63</accession>